<keyword evidence="15" id="KW-1185">Reference proteome</keyword>
<evidence type="ECO:0000256" key="13">
    <source>
        <dbReference type="RuleBase" id="RU003785"/>
    </source>
</evidence>
<keyword evidence="7 10" id="KW-0067">ATP-binding</keyword>
<dbReference type="Gene3D" id="1.10.20.140">
    <property type="match status" value="1"/>
</dbReference>
<dbReference type="HAMAP" id="MF_00185">
    <property type="entry name" value="IPP_trans"/>
    <property type="match status" value="1"/>
</dbReference>
<dbReference type="GO" id="GO:0005524">
    <property type="term" value="F:ATP binding"/>
    <property type="evidence" value="ECO:0007669"/>
    <property type="project" value="UniProtKB-UniRule"/>
</dbReference>
<evidence type="ECO:0000256" key="10">
    <source>
        <dbReference type="HAMAP-Rule" id="MF_00185"/>
    </source>
</evidence>
<keyword evidence="5 10" id="KW-0819">tRNA processing</keyword>
<dbReference type="NCBIfam" id="TIGR00174">
    <property type="entry name" value="miaA"/>
    <property type="match status" value="1"/>
</dbReference>
<organism evidence="14 15">
    <name type="scientific">Lwoffella lincolnii</name>
    <dbReference type="NCBI Taxonomy" id="90241"/>
    <lineage>
        <taxon>Bacteria</taxon>
        <taxon>Pseudomonadati</taxon>
        <taxon>Pseudomonadota</taxon>
        <taxon>Gammaproteobacteria</taxon>
        <taxon>Moraxellales</taxon>
        <taxon>Moraxellaceae</taxon>
        <taxon>Lwoffella</taxon>
    </lineage>
</organism>
<keyword evidence="6 10" id="KW-0547">Nucleotide-binding</keyword>
<dbReference type="InterPro" id="IPR027417">
    <property type="entry name" value="P-loop_NTPase"/>
</dbReference>
<evidence type="ECO:0000256" key="2">
    <source>
        <dbReference type="ARBA" id="ARBA00003213"/>
    </source>
</evidence>
<dbReference type="PANTHER" id="PTHR11088:SF60">
    <property type="entry name" value="TRNA DIMETHYLALLYLTRANSFERASE"/>
    <property type="match status" value="1"/>
</dbReference>
<comment type="caution">
    <text evidence="14">The sequence shown here is derived from an EMBL/GenBank/DDBJ whole genome shotgun (WGS) entry which is preliminary data.</text>
</comment>
<dbReference type="GO" id="GO:0006400">
    <property type="term" value="P:tRNA modification"/>
    <property type="evidence" value="ECO:0007669"/>
    <property type="project" value="TreeGrafter"/>
</dbReference>
<evidence type="ECO:0000256" key="8">
    <source>
        <dbReference type="ARBA" id="ARBA00022842"/>
    </source>
</evidence>
<dbReference type="EC" id="2.5.1.75" evidence="10"/>
<evidence type="ECO:0000256" key="9">
    <source>
        <dbReference type="ARBA" id="ARBA00049563"/>
    </source>
</evidence>
<dbReference type="GO" id="GO:0052381">
    <property type="term" value="F:tRNA dimethylallyltransferase activity"/>
    <property type="evidence" value="ECO:0007669"/>
    <property type="project" value="UniProtKB-UniRule"/>
</dbReference>
<protein>
    <recommendedName>
        <fullName evidence="10">tRNA dimethylallyltransferase</fullName>
        <ecNumber evidence="10">2.5.1.75</ecNumber>
    </recommendedName>
    <alternativeName>
        <fullName evidence="10">Dimethylallyl diphosphate:tRNA dimethylallyltransferase</fullName>
        <shortName evidence="10">DMAPP:tRNA dimethylallyltransferase</shortName>
        <shortName evidence="10">DMATase</shortName>
    </alternativeName>
    <alternativeName>
        <fullName evidence="10">Isopentenyl-diphosphate:tRNA isopentenyltransferase</fullName>
        <shortName evidence="10">IPP transferase</shortName>
        <shortName evidence="10">IPPT</shortName>
        <shortName evidence="10">IPTase</shortName>
    </alternativeName>
</protein>
<name>A0A1T0CI41_9GAMM</name>
<evidence type="ECO:0000256" key="5">
    <source>
        <dbReference type="ARBA" id="ARBA00022694"/>
    </source>
</evidence>
<feature type="site" description="Interaction with substrate tRNA" evidence="10">
    <location>
        <position position="103"/>
    </location>
</feature>
<dbReference type="Gene3D" id="3.40.50.300">
    <property type="entry name" value="P-loop containing nucleotide triphosphate hydrolases"/>
    <property type="match status" value="1"/>
</dbReference>
<comment type="subunit">
    <text evidence="10">Monomer.</text>
</comment>
<dbReference type="SUPFAM" id="SSF52540">
    <property type="entry name" value="P-loop containing nucleoside triphosphate hydrolases"/>
    <property type="match status" value="1"/>
</dbReference>
<reference evidence="14 15" key="1">
    <citation type="submission" date="2017-02" db="EMBL/GenBank/DDBJ databases">
        <title>Draft genome sequence of Moraxella lincolnii CCUG 9405T type strain.</title>
        <authorList>
            <person name="Salva-Serra F."/>
            <person name="Engstrom-Jakobsson H."/>
            <person name="Thorell K."/>
            <person name="Jaen-Luchoro D."/>
            <person name="Gonzales-Siles L."/>
            <person name="Karlsson R."/>
            <person name="Yazdan S."/>
            <person name="Boulund F."/>
            <person name="Johnning A."/>
            <person name="Engstrand L."/>
            <person name="Kristiansson E."/>
            <person name="Moore E."/>
        </authorList>
    </citation>
    <scope>NUCLEOTIDE SEQUENCE [LARGE SCALE GENOMIC DNA]</scope>
    <source>
        <strain evidence="14 15">CCUG 9405</strain>
    </source>
</reference>
<evidence type="ECO:0000256" key="4">
    <source>
        <dbReference type="ARBA" id="ARBA00022679"/>
    </source>
</evidence>
<evidence type="ECO:0000313" key="15">
    <source>
        <dbReference type="Proteomes" id="UP000191094"/>
    </source>
</evidence>
<comment type="function">
    <text evidence="2 10 12">Catalyzes the transfer of a dimethylallyl group onto the adenine at position 37 in tRNAs that read codons beginning with uridine, leading to the formation of N6-(dimethylallyl)adenosine (i(6)A).</text>
</comment>
<sequence>MKQDNAVLCLLAPTASGKTDFAHQLYQTGRFELISVDSALIYQDMNIGSAKPTADELMRYPHHLVDIMPPTDSYGVASFVADVQRLIEQIHQRGKLPFLVGGTMMYYMALFDGISAVPDSEPEVRTKVAQWLKTEGLANLYTYLQTIDPITAHRLNATDSQRITRAIEVYEQTNKPISHWQQLPKMALANQPNQAWLGLAVIPERAWLYERIQRRLEQMWQQGLIFEVVRLIQKYPLHNNLPSMRCVGYRQAIDGLMQLGLIWTDTQGKLLVASDTMTQLMPIQWLLTHLPTDQHLNEHDLSELLKHHRAHFKGLPNMSNPPCITADDVLACQDIKNKALYATRQLAKRQYTWLNKLIMSSDAMSVHDGIKTIMTFTSIEQIQQKLC</sequence>
<dbReference type="EMBL" id="MUYT01000004">
    <property type="protein sequence ID" value="OOS22022.1"/>
    <property type="molecule type" value="Genomic_DNA"/>
</dbReference>
<feature type="binding site" evidence="10">
    <location>
        <begin position="12"/>
        <end position="19"/>
    </location>
    <ligand>
        <name>ATP</name>
        <dbReference type="ChEBI" id="CHEBI:30616"/>
    </ligand>
</feature>
<keyword evidence="8 10" id="KW-0460">Magnesium</keyword>
<dbReference type="Pfam" id="PF01715">
    <property type="entry name" value="IPPT"/>
    <property type="match status" value="1"/>
</dbReference>
<evidence type="ECO:0000256" key="12">
    <source>
        <dbReference type="RuleBase" id="RU003784"/>
    </source>
</evidence>
<comment type="caution">
    <text evidence="10">Lacks conserved residue(s) required for the propagation of feature annotation.</text>
</comment>
<comment type="cofactor">
    <cofactor evidence="1 10">
        <name>Mg(2+)</name>
        <dbReference type="ChEBI" id="CHEBI:18420"/>
    </cofactor>
</comment>
<feature type="region of interest" description="Interaction with substrate tRNA" evidence="10">
    <location>
        <begin position="245"/>
        <end position="250"/>
    </location>
</feature>
<comment type="catalytic activity">
    <reaction evidence="9 10 11">
        <text>adenosine(37) in tRNA + dimethylallyl diphosphate = N(6)-dimethylallyladenosine(37) in tRNA + diphosphate</text>
        <dbReference type="Rhea" id="RHEA:26482"/>
        <dbReference type="Rhea" id="RHEA-COMP:10162"/>
        <dbReference type="Rhea" id="RHEA-COMP:10375"/>
        <dbReference type="ChEBI" id="CHEBI:33019"/>
        <dbReference type="ChEBI" id="CHEBI:57623"/>
        <dbReference type="ChEBI" id="CHEBI:74411"/>
        <dbReference type="ChEBI" id="CHEBI:74415"/>
        <dbReference type="EC" id="2.5.1.75"/>
    </reaction>
</comment>
<dbReference type="Proteomes" id="UP000191094">
    <property type="component" value="Unassembled WGS sequence"/>
</dbReference>
<evidence type="ECO:0000256" key="7">
    <source>
        <dbReference type="ARBA" id="ARBA00022840"/>
    </source>
</evidence>
<feature type="binding site" evidence="10">
    <location>
        <begin position="14"/>
        <end position="19"/>
    </location>
    <ligand>
        <name>substrate</name>
    </ligand>
</feature>
<evidence type="ECO:0000256" key="3">
    <source>
        <dbReference type="ARBA" id="ARBA00005842"/>
    </source>
</evidence>
<evidence type="ECO:0000256" key="6">
    <source>
        <dbReference type="ARBA" id="ARBA00022741"/>
    </source>
</evidence>
<feature type="region of interest" description="Interaction with substrate tRNA" evidence="10">
    <location>
        <begin position="161"/>
        <end position="165"/>
    </location>
</feature>
<proteinExistence type="inferred from homology"/>
<evidence type="ECO:0000256" key="1">
    <source>
        <dbReference type="ARBA" id="ARBA00001946"/>
    </source>
</evidence>
<feature type="region of interest" description="Interaction with substrate tRNA" evidence="10">
    <location>
        <begin position="37"/>
        <end position="40"/>
    </location>
</feature>
<dbReference type="PANTHER" id="PTHR11088">
    <property type="entry name" value="TRNA DIMETHYLALLYLTRANSFERASE"/>
    <property type="match status" value="1"/>
</dbReference>
<gene>
    <name evidence="10" type="primary">miaA</name>
    <name evidence="14" type="ORF">B0682_03955</name>
</gene>
<accession>A0A1T0CI41</accession>
<keyword evidence="4 10" id="KW-0808">Transferase</keyword>
<dbReference type="AlphaFoldDB" id="A0A1T0CI41"/>
<dbReference type="InterPro" id="IPR039657">
    <property type="entry name" value="Dimethylallyltransferase"/>
</dbReference>
<comment type="similarity">
    <text evidence="3 10 13">Belongs to the IPP transferase family.</text>
</comment>
<evidence type="ECO:0000313" key="14">
    <source>
        <dbReference type="EMBL" id="OOS22022.1"/>
    </source>
</evidence>
<evidence type="ECO:0000256" key="11">
    <source>
        <dbReference type="RuleBase" id="RU003783"/>
    </source>
</evidence>
<dbReference type="InterPro" id="IPR018022">
    <property type="entry name" value="IPT"/>
</dbReference>
<feature type="site" description="Interaction with substrate tRNA" evidence="10">
    <location>
        <position position="125"/>
    </location>
</feature>
<dbReference type="STRING" id="90241.B0682_03955"/>